<dbReference type="InterPro" id="IPR036086">
    <property type="entry name" value="ParB/Sulfiredoxin_sf"/>
</dbReference>
<name>A0ABT2MZI4_9CYAN</name>
<reference evidence="1 2" key="1">
    <citation type="journal article" date="2022" name="Front. Microbiol.">
        <title>High genomic differentiation and limited gene flow indicate recent cryptic speciation within the genus Laspinema (cyanobacteria).</title>
        <authorList>
            <person name="Stanojkovic A."/>
            <person name="Skoupy S."/>
            <person name="Skaloud P."/>
            <person name="Dvorak P."/>
        </authorList>
    </citation>
    <scope>NUCLEOTIDE SEQUENCE [LARGE SCALE GENOMIC DNA]</scope>
    <source>
        <strain evidence="1 2">D2a</strain>
    </source>
</reference>
<dbReference type="Proteomes" id="UP001525890">
    <property type="component" value="Unassembled WGS sequence"/>
</dbReference>
<dbReference type="EMBL" id="JAMXFF010000077">
    <property type="protein sequence ID" value="MCT7970159.1"/>
    <property type="molecule type" value="Genomic_DNA"/>
</dbReference>
<sequence length="397" mass="44903">MYIHENEQNKTPRSITRAKEALGTNLQVTRIRVSPGESLTLSTSLIEGPTSPPIILDPEFAVLIPPLSVQELEGLQRSLCTEGCRDPLVVWKEHFILVDGYQRYAICSSYQIPYRVVELPFSDRSEVKSWIIANQLSQRNLTPEAVSYLRGTWYELNKGPHGGARFSSAHFEHLKTSEELAKRFKMSSATIRRDAQFASSVDLIAQVAGDLARTAILTRSKKVSKKEVISLAHTAKRNPQAVRDFFRSDQGQQNSSPSCFKPALHIQLKPGGLVEVSAPEDDKIDGRPGRVHKVGEKTAEVWLRDIQTMTMQLHTFKHSSLISISTDERPALVEINARINRLSDLAELDPFEREILNLLERQVSYTPTELAYLKLIEEKYSDSCQKTSLHRFEHELD</sequence>
<comment type="caution">
    <text evidence="1">The sequence shown here is derived from an EMBL/GenBank/DDBJ whole genome shotgun (WGS) entry which is preliminary data.</text>
</comment>
<proteinExistence type="predicted"/>
<protein>
    <recommendedName>
        <fullName evidence="3">ParB/Sulfiredoxin domain-containing protein</fullName>
    </recommendedName>
</protein>
<accession>A0ABT2MZI4</accession>
<organism evidence="1 2">
    <name type="scientific">Laspinema palackyanum D2a</name>
    <dbReference type="NCBI Taxonomy" id="2953684"/>
    <lineage>
        <taxon>Bacteria</taxon>
        <taxon>Bacillati</taxon>
        <taxon>Cyanobacteriota</taxon>
        <taxon>Cyanophyceae</taxon>
        <taxon>Oscillatoriophycideae</taxon>
        <taxon>Oscillatoriales</taxon>
        <taxon>Laspinemataceae</taxon>
        <taxon>Laspinema</taxon>
        <taxon>Laspinema palackyanum</taxon>
    </lineage>
</organism>
<evidence type="ECO:0008006" key="3">
    <source>
        <dbReference type="Google" id="ProtNLM"/>
    </source>
</evidence>
<keyword evidence="2" id="KW-1185">Reference proteome</keyword>
<gene>
    <name evidence="1" type="ORF">NG799_27980</name>
</gene>
<dbReference type="SUPFAM" id="SSF110849">
    <property type="entry name" value="ParB/Sulfiredoxin"/>
    <property type="match status" value="1"/>
</dbReference>
<evidence type="ECO:0000313" key="2">
    <source>
        <dbReference type="Proteomes" id="UP001525890"/>
    </source>
</evidence>
<evidence type="ECO:0000313" key="1">
    <source>
        <dbReference type="EMBL" id="MCT7970159.1"/>
    </source>
</evidence>
<dbReference type="RefSeq" id="WP_368009589.1">
    <property type="nucleotide sequence ID" value="NZ_JAMXFF010000077.1"/>
</dbReference>